<protein>
    <submittedName>
        <fullName evidence="3">CoA transferase</fullName>
    </submittedName>
    <submittedName>
        <fullName evidence="2">CoA-transferase III family protein</fullName>
    </submittedName>
</protein>
<dbReference type="InterPro" id="IPR003673">
    <property type="entry name" value="CoA-Trfase_fam_III"/>
</dbReference>
<dbReference type="Gene3D" id="3.30.1540.10">
    <property type="entry name" value="formyl-coa transferase, domain 3"/>
    <property type="match status" value="1"/>
</dbReference>
<evidence type="ECO:0000313" key="2">
    <source>
        <dbReference type="EMBL" id="KGC11556.1"/>
    </source>
</evidence>
<gene>
    <name evidence="3" type="ORF">CRM94_26005</name>
    <name evidence="2" type="ORF">DM48_7502</name>
</gene>
<dbReference type="SUPFAM" id="SSF89796">
    <property type="entry name" value="CoA-transferase family III (CaiB/BaiF)"/>
    <property type="match status" value="1"/>
</dbReference>
<dbReference type="Proteomes" id="UP000220629">
    <property type="component" value="Unassembled WGS sequence"/>
</dbReference>
<dbReference type="KEGG" id="bgo:BM43_3997"/>
<dbReference type="InterPro" id="IPR023606">
    <property type="entry name" value="CoA-Trfase_III_dom_1_sf"/>
</dbReference>
<name>A0A095F1M3_BURGA</name>
<keyword evidence="1 3" id="KW-0808">Transferase</keyword>
<dbReference type="PANTHER" id="PTHR48207">
    <property type="entry name" value="SUCCINATE--HYDROXYMETHYLGLUTARATE COA-TRANSFERASE"/>
    <property type="match status" value="1"/>
</dbReference>
<dbReference type="EMBL" id="JPGG01000017">
    <property type="protein sequence ID" value="KGC11556.1"/>
    <property type="molecule type" value="Genomic_DNA"/>
</dbReference>
<sequence>MTSSHELSPHEREGAGPLKGLKVVDFTRVLAGPFATALLADLGAEVIKIESPQGDDYRHVGPFVDGSSALFMFANRGKKSIVLDLKEPQDRARAIALVEDADVVIENFRPGVAKKLGIGHEALRARNSRLVYASISGFGQDGASNRPAYDLVVQALTGLMSINGESDRPPMIVGEAFGDLSAGLFASWGILAALVQRNATGEGCYLDVAMFDTLLTLMPTAACAYIATGTAPTRVGNRHPLSAPFGAFAARDGNFILAVLNNKLFATFAALIGRPDLSSDPRFASDELRGGNEAALREAIAQWSRTLDVSVILDALSAAGIPCAPIEDVANAVDSEQATRRALFRSGAMGDVHLKMPEQPVHFSTMSRGRATYAPVLGEHSDELAERVAGAAPTR</sequence>
<evidence type="ECO:0000313" key="3">
    <source>
        <dbReference type="EMBL" id="PEH37913.1"/>
    </source>
</evidence>
<dbReference type="OrthoDB" id="5294844at2"/>
<accession>A0A095F1M3</accession>
<reference evidence="3" key="3">
    <citation type="submission" date="2017-09" db="EMBL/GenBank/DDBJ databases">
        <title>FDA dAtabase for Regulatory Grade micrObial Sequences (FDA-ARGOS): Supporting development and validation of Infectious Disease Dx tests.</title>
        <authorList>
            <person name="Minogue T."/>
            <person name="Wolcott M."/>
            <person name="Wasieloski L."/>
            <person name="Aguilar W."/>
            <person name="Moore D."/>
            <person name="Tallon L.J."/>
            <person name="Sadzewicz L."/>
            <person name="Ott S."/>
            <person name="Zhao X."/>
            <person name="Nagaraj S."/>
            <person name="Vavikolanu K."/>
            <person name="Aluvathingal J."/>
            <person name="Nadendla S."/>
            <person name="Sichtig H."/>
        </authorList>
    </citation>
    <scope>NUCLEOTIDE SEQUENCE</scope>
    <source>
        <strain evidence="3">FDAARGOS_390</strain>
    </source>
</reference>
<reference evidence="2 4" key="1">
    <citation type="submission" date="2014-04" db="EMBL/GenBank/DDBJ databases">
        <authorList>
            <person name="Bishop-Lilly K.A."/>
            <person name="Broomall S.M."/>
            <person name="Chain P.S."/>
            <person name="Chertkov O."/>
            <person name="Coyne S.R."/>
            <person name="Daligault H.E."/>
            <person name="Davenport K.W."/>
            <person name="Erkkila T."/>
            <person name="Frey K.G."/>
            <person name="Gibbons H.S."/>
            <person name="Gu W."/>
            <person name="Jaissle J."/>
            <person name="Johnson S.L."/>
            <person name="Koroleva G.I."/>
            <person name="Ladner J.T."/>
            <person name="Lo C.-C."/>
            <person name="Minogue T.D."/>
            <person name="Munk C."/>
            <person name="Palacios G.F."/>
            <person name="Redden C.L."/>
            <person name="Rosenzweig C.N."/>
            <person name="Scholz M.B."/>
            <person name="Teshima H."/>
            <person name="Xu Y."/>
        </authorList>
    </citation>
    <scope>NUCLEOTIDE SEQUENCE [LARGE SCALE GENOMIC DNA]</scope>
    <source>
        <strain evidence="2">Gladioli</strain>
        <strain evidence="4">gladioli</strain>
    </source>
</reference>
<dbReference type="Gene3D" id="3.40.50.10540">
    <property type="entry name" value="Crotonobetainyl-coa:carnitine coa-transferase, domain 1"/>
    <property type="match status" value="1"/>
</dbReference>
<dbReference type="PANTHER" id="PTHR48207:SF3">
    <property type="entry name" value="SUCCINATE--HYDROXYMETHYLGLUTARATE COA-TRANSFERASE"/>
    <property type="match status" value="1"/>
</dbReference>
<dbReference type="AlphaFoldDB" id="A0A095F1M3"/>
<dbReference type="Pfam" id="PF02515">
    <property type="entry name" value="CoA_transf_3"/>
    <property type="match status" value="1"/>
</dbReference>
<evidence type="ECO:0000256" key="1">
    <source>
        <dbReference type="ARBA" id="ARBA00022679"/>
    </source>
</evidence>
<dbReference type="EMBL" id="PDDY01000004">
    <property type="protein sequence ID" value="PEH37913.1"/>
    <property type="molecule type" value="Genomic_DNA"/>
</dbReference>
<dbReference type="Proteomes" id="UP000029590">
    <property type="component" value="Unassembled WGS sequence"/>
</dbReference>
<proteinExistence type="predicted"/>
<reference evidence="5" key="2">
    <citation type="submission" date="2017-09" db="EMBL/GenBank/DDBJ databases">
        <title>FDA dAtabase for Regulatory Grade micrObial Sequences (FDA-ARGOS): Supporting development and validation of Infectious Disease Dx tests.</title>
        <authorList>
            <person name="Minogue T."/>
            <person name="Wolcott M."/>
            <person name="Wasieloski L."/>
            <person name="Aguilar W."/>
            <person name="Moore D."/>
            <person name="Tallon L."/>
            <person name="Sadzewicz L."/>
            <person name="Ott S."/>
            <person name="Zhao X."/>
            <person name="Nagaraj S."/>
            <person name="Vavikolanu K."/>
            <person name="Aluvathingal J."/>
            <person name="Nadendla S."/>
            <person name="Sichtig H."/>
        </authorList>
    </citation>
    <scope>NUCLEOTIDE SEQUENCE [LARGE SCALE GENOMIC DNA]</scope>
    <source>
        <strain evidence="5">FDAARGOS_390</strain>
    </source>
</reference>
<comment type="caution">
    <text evidence="3">The sequence shown here is derived from an EMBL/GenBank/DDBJ whole genome shotgun (WGS) entry which is preliminary data.</text>
</comment>
<evidence type="ECO:0000313" key="5">
    <source>
        <dbReference type="Proteomes" id="UP000220629"/>
    </source>
</evidence>
<dbReference type="RefSeq" id="WP_042285353.1">
    <property type="nucleotide sequence ID" value="NZ_CADEVY010000004.1"/>
</dbReference>
<organism evidence="3 5">
    <name type="scientific">Burkholderia gladioli</name>
    <name type="common">Pseudomonas marginata</name>
    <name type="synonym">Phytomonas marginata</name>
    <dbReference type="NCBI Taxonomy" id="28095"/>
    <lineage>
        <taxon>Bacteria</taxon>
        <taxon>Pseudomonadati</taxon>
        <taxon>Pseudomonadota</taxon>
        <taxon>Betaproteobacteria</taxon>
        <taxon>Burkholderiales</taxon>
        <taxon>Burkholderiaceae</taxon>
        <taxon>Burkholderia</taxon>
    </lineage>
</organism>
<dbReference type="InterPro" id="IPR050483">
    <property type="entry name" value="CoA-transferase_III_domain"/>
</dbReference>
<dbReference type="InterPro" id="IPR044855">
    <property type="entry name" value="CoA-Trfase_III_dom3_sf"/>
</dbReference>
<dbReference type="GO" id="GO:0008410">
    <property type="term" value="F:CoA-transferase activity"/>
    <property type="evidence" value="ECO:0007669"/>
    <property type="project" value="TreeGrafter"/>
</dbReference>
<evidence type="ECO:0000313" key="4">
    <source>
        <dbReference type="Proteomes" id="UP000029590"/>
    </source>
</evidence>